<comment type="caution">
    <text evidence="2">The sequence shown here is derived from an EMBL/GenBank/DDBJ whole genome shotgun (WGS) entry which is preliminary data.</text>
</comment>
<gene>
    <name evidence="2" type="ORF">HMPREF9456_03126</name>
</gene>
<evidence type="ECO:0000259" key="1">
    <source>
        <dbReference type="Pfam" id="PF04326"/>
    </source>
</evidence>
<organism evidence="2 3">
    <name type="scientific">Dysgonomonas mossii DSM 22836</name>
    <dbReference type="NCBI Taxonomy" id="742767"/>
    <lineage>
        <taxon>Bacteria</taxon>
        <taxon>Pseudomonadati</taxon>
        <taxon>Bacteroidota</taxon>
        <taxon>Bacteroidia</taxon>
        <taxon>Bacteroidales</taxon>
        <taxon>Dysgonomonadaceae</taxon>
        <taxon>Dysgonomonas</taxon>
    </lineage>
</organism>
<dbReference type="AlphaFoldDB" id="F8X4G7"/>
<dbReference type="HOGENOM" id="CLU_879213_0_0_10"/>
<accession>F8X4G7</accession>
<protein>
    <recommendedName>
        <fullName evidence="1">Schlafen AlbA-2 domain-containing protein</fullName>
    </recommendedName>
</protein>
<dbReference type="OrthoDB" id="9807907at2"/>
<evidence type="ECO:0000313" key="3">
    <source>
        <dbReference type="Proteomes" id="UP000006420"/>
    </source>
</evidence>
<dbReference type="EMBL" id="ADLW01000019">
    <property type="protein sequence ID" value="EGK04973.1"/>
    <property type="molecule type" value="Genomic_DNA"/>
</dbReference>
<name>F8X4G7_9BACT</name>
<dbReference type="RefSeq" id="WP_006844493.1">
    <property type="nucleotide sequence ID" value="NZ_AQWJ01000010.1"/>
</dbReference>
<evidence type="ECO:0000313" key="2">
    <source>
        <dbReference type="EMBL" id="EGK04973.1"/>
    </source>
</evidence>
<dbReference type="InterPro" id="IPR007421">
    <property type="entry name" value="Schlafen_AlbA_2_dom"/>
</dbReference>
<reference evidence="2 3" key="1">
    <citation type="submission" date="2011-04" db="EMBL/GenBank/DDBJ databases">
        <title>The Genome Sequence of Dysgonomonas mossii DSM 22836.</title>
        <authorList>
            <consortium name="The Broad Institute Genome Sequencing Platform"/>
            <person name="Earl A."/>
            <person name="Ward D."/>
            <person name="Feldgarden M."/>
            <person name="Gevers D."/>
            <person name="Pudlo N."/>
            <person name="Martens E."/>
            <person name="Allen-Vercoe E."/>
            <person name="Young S.K."/>
            <person name="Zeng Q."/>
            <person name="Gargeya S."/>
            <person name="Fitzgerald M."/>
            <person name="Haas B."/>
            <person name="Abouelleil A."/>
            <person name="Alvarado L."/>
            <person name="Arachchi H.M."/>
            <person name="Berlin A."/>
            <person name="Brown A."/>
            <person name="Chapman S.B."/>
            <person name="Chen Z."/>
            <person name="Dunbar C."/>
            <person name="Freedman E."/>
            <person name="Gearin G."/>
            <person name="Gellesch M."/>
            <person name="Goldberg J."/>
            <person name="Griggs A."/>
            <person name="Gujja S."/>
            <person name="Heiman D."/>
            <person name="Howarth C."/>
            <person name="Larson L."/>
            <person name="Lui A."/>
            <person name="MacDonald P.J.P."/>
            <person name="Mehta T."/>
            <person name="Montmayeur A."/>
            <person name="Murphy C."/>
            <person name="Neiman D."/>
            <person name="Pearson M."/>
            <person name="Priest M."/>
            <person name="Roberts A."/>
            <person name="Saif S."/>
            <person name="Shea T."/>
            <person name="Shenoy N."/>
            <person name="Sisk P."/>
            <person name="Stolte C."/>
            <person name="Sykes S."/>
            <person name="Yandava C."/>
            <person name="Wortman J."/>
            <person name="Nusbaum C."/>
            <person name="Birren B."/>
        </authorList>
    </citation>
    <scope>NUCLEOTIDE SEQUENCE [LARGE SCALE GENOMIC DNA]</scope>
    <source>
        <strain evidence="2 3">DSM 22836</strain>
    </source>
</reference>
<dbReference type="GeneID" id="78083731"/>
<proteinExistence type="predicted"/>
<dbReference type="InterPro" id="IPR038461">
    <property type="entry name" value="Schlafen_AlbA_2_dom_sf"/>
</dbReference>
<dbReference type="PANTHER" id="PTHR30595:SF6">
    <property type="entry name" value="SCHLAFEN ALBA-2 DOMAIN-CONTAINING PROTEIN"/>
    <property type="match status" value="1"/>
</dbReference>
<dbReference type="Pfam" id="PF04326">
    <property type="entry name" value="SLFN_AlbA_2"/>
    <property type="match status" value="1"/>
</dbReference>
<sequence>MTFFDKEDYTLEDIESLINNNAEESLNLEFKEARALSKDDKYKAEITKDVSAFANSDGGIIIYGIQEKEHKASHITFIDGNEFTKEWLELVINSGINRRIPNLKIYPIHKDGDIEQTIYLVKIPYSMEAPHMNKEKLYYKRFNFQSVKMEEYEVRQLYYRKNKAIIEVSKCSLIVVDNQDVDGFTKVQLSVFITNKGEVLEKDYKTEMIIRNEHHSFDDLIHDIHKVHFKAEYVAIWDTQKKGISISMNNHIGGTIFQGETLLAASVILLIRKEFWLDFLTSSLEVNILYSSKIFTQKNITMREILKPESLSYIPT</sequence>
<dbReference type="eggNOG" id="COG2865">
    <property type="taxonomic scope" value="Bacteria"/>
</dbReference>
<dbReference type="Gene3D" id="3.30.950.30">
    <property type="entry name" value="Schlafen, AAA domain"/>
    <property type="match status" value="1"/>
</dbReference>
<dbReference type="STRING" id="742767.HMPREF9456_03126"/>
<dbReference type="Proteomes" id="UP000006420">
    <property type="component" value="Unassembled WGS sequence"/>
</dbReference>
<dbReference type="PANTHER" id="PTHR30595">
    <property type="entry name" value="GLPR-RELATED TRANSCRIPTIONAL REPRESSOR"/>
    <property type="match status" value="1"/>
</dbReference>
<keyword evidence="3" id="KW-1185">Reference proteome</keyword>
<feature type="domain" description="Schlafen AlbA-2" evidence="1">
    <location>
        <begin position="24"/>
        <end position="149"/>
    </location>
</feature>